<reference evidence="2 3" key="1">
    <citation type="submission" date="2023-08" db="EMBL/GenBank/DDBJ databases">
        <title>Implementing the SeqCode for naming new Mesorhizobium species isolated from Vachellia karroo root nodules.</title>
        <authorList>
            <person name="Van Lill M."/>
        </authorList>
    </citation>
    <scope>NUCLEOTIDE SEQUENCE [LARGE SCALE GENOMIC DNA]</scope>
    <source>
        <strain evidence="2 3">VK4B</strain>
    </source>
</reference>
<evidence type="ECO:0000313" key="2">
    <source>
        <dbReference type="EMBL" id="MDX8537251.1"/>
    </source>
</evidence>
<keyword evidence="3" id="KW-1185">Reference proteome</keyword>
<dbReference type="RefSeq" id="WP_320319940.1">
    <property type="nucleotide sequence ID" value="NZ_JAVIIP010000003.1"/>
</dbReference>
<sequence>MIQFLNILHDVMRIATFQWRGDTRQGGCGERWPDHGHRESASIDRHRIRRARP</sequence>
<name>A0ABU5AJ09_9HYPH</name>
<evidence type="ECO:0000256" key="1">
    <source>
        <dbReference type="SAM" id="MobiDB-lite"/>
    </source>
</evidence>
<dbReference type="Proteomes" id="UP001276564">
    <property type="component" value="Unassembled WGS sequence"/>
</dbReference>
<proteinExistence type="predicted"/>
<protein>
    <submittedName>
        <fullName evidence="2">Uncharacterized protein</fullName>
    </submittedName>
</protein>
<comment type="caution">
    <text evidence="2">The sequence shown here is derived from an EMBL/GenBank/DDBJ whole genome shotgun (WGS) entry which is preliminary data.</text>
</comment>
<gene>
    <name evidence="2" type="ORF">RFM23_06405</name>
</gene>
<feature type="region of interest" description="Disordered" evidence="1">
    <location>
        <begin position="22"/>
        <end position="53"/>
    </location>
</feature>
<feature type="compositionally biased region" description="Basic and acidic residues" evidence="1">
    <location>
        <begin position="31"/>
        <end position="45"/>
    </location>
</feature>
<dbReference type="EMBL" id="JAVIIP010000003">
    <property type="protein sequence ID" value="MDX8537251.1"/>
    <property type="molecule type" value="Genomic_DNA"/>
</dbReference>
<organism evidence="2 3">
    <name type="scientific">Mesorhizobium abyssinicae</name>
    <dbReference type="NCBI Taxonomy" id="1209958"/>
    <lineage>
        <taxon>Bacteria</taxon>
        <taxon>Pseudomonadati</taxon>
        <taxon>Pseudomonadota</taxon>
        <taxon>Alphaproteobacteria</taxon>
        <taxon>Hyphomicrobiales</taxon>
        <taxon>Phyllobacteriaceae</taxon>
        <taxon>Mesorhizobium</taxon>
    </lineage>
</organism>
<evidence type="ECO:0000313" key="3">
    <source>
        <dbReference type="Proteomes" id="UP001276564"/>
    </source>
</evidence>
<accession>A0ABU5AJ09</accession>